<dbReference type="InterPro" id="IPR008270">
    <property type="entry name" value="Glyco_hydro_25_AS"/>
</dbReference>
<protein>
    <recommendedName>
        <fullName evidence="4">Lysozyme</fullName>
        <ecNumber evidence="4">3.2.1.17</ecNumber>
    </recommendedName>
</protein>
<dbReference type="InterPro" id="IPR002053">
    <property type="entry name" value="Glyco_hydro_25"/>
</dbReference>
<dbReference type="EC" id="3.2.1.17" evidence="4"/>
<dbReference type="Proteomes" id="UP000824267">
    <property type="component" value="Unassembled WGS sequence"/>
</dbReference>
<dbReference type="InterPro" id="IPR017853">
    <property type="entry name" value="GH"/>
</dbReference>
<dbReference type="EMBL" id="DXGG01000036">
    <property type="protein sequence ID" value="HIW86842.1"/>
    <property type="molecule type" value="Genomic_DNA"/>
</dbReference>
<dbReference type="GO" id="GO:0009253">
    <property type="term" value="P:peptidoglycan catabolic process"/>
    <property type="evidence" value="ECO:0007669"/>
    <property type="project" value="InterPro"/>
</dbReference>
<keyword evidence="5" id="KW-0812">Transmembrane</keyword>
<keyword evidence="5" id="KW-1133">Transmembrane helix</keyword>
<evidence type="ECO:0000256" key="3">
    <source>
        <dbReference type="ARBA" id="ARBA00023295"/>
    </source>
</evidence>
<comment type="caution">
    <text evidence="6">The sequence shown here is derived from an EMBL/GenBank/DDBJ whole genome shotgun (WGS) entry which is preliminary data.</text>
</comment>
<evidence type="ECO:0000313" key="6">
    <source>
        <dbReference type="EMBL" id="HIW86842.1"/>
    </source>
</evidence>
<comment type="catalytic activity">
    <reaction evidence="4">
        <text>Hydrolysis of (1-&gt;4)-beta-linkages between N-acetylmuramic acid and N-acetyl-D-glucosamine residues in a peptidoglycan and between N-acetyl-D-glucosamine residues in chitodextrins.</text>
        <dbReference type="EC" id="3.2.1.17"/>
    </reaction>
</comment>
<reference evidence="6" key="1">
    <citation type="journal article" date="2021" name="PeerJ">
        <title>Extensive microbial diversity within the chicken gut microbiome revealed by metagenomics and culture.</title>
        <authorList>
            <person name="Gilroy R."/>
            <person name="Ravi A."/>
            <person name="Getino M."/>
            <person name="Pursley I."/>
            <person name="Horton D.L."/>
            <person name="Alikhan N.F."/>
            <person name="Baker D."/>
            <person name="Gharbi K."/>
            <person name="Hall N."/>
            <person name="Watson M."/>
            <person name="Adriaenssens E.M."/>
            <person name="Foster-Nyarko E."/>
            <person name="Jarju S."/>
            <person name="Secka A."/>
            <person name="Antonio M."/>
            <person name="Oren A."/>
            <person name="Chaudhuri R.R."/>
            <person name="La Ragione R."/>
            <person name="Hildebrand F."/>
            <person name="Pallen M.J."/>
        </authorList>
    </citation>
    <scope>NUCLEOTIDE SEQUENCE</scope>
    <source>
        <strain evidence="6">Gambia16-930</strain>
    </source>
</reference>
<feature type="transmembrane region" description="Helical" evidence="5">
    <location>
        <begin position="12"/>
        <end position="30"/>
    </location>
</feature>
<keyword evidence="3 4" id="KW-0326">Glycosidase</keyword>
<dbReference type="SUPFAM" id="SSF51445">
    <property type="entry name" value="(Trans)glycosidases"/>
    <property type="match status" value="1"/>
</dbReference>
<evidence type="ECO:0000256" key="1">
    <source>
        <dbReference type="ARBA" id="ARBA00010646"/>
    </source>
</evidence>
<evidence type="ECO:0000256" key="5">
    <source>
        <dbReference type="SAM" id="Phobius"/>
    </source>
</evidence>
<name>A0A9D1RHP8_9BACT</name>
<keyword evidence="2 4" id="KW-0378">Hydrolase</keyword>
<comment type="similarity">
    <text evidence="1 4">Belongs to the glycosyl hydrolase 25 family.</text>
</comment>
<organism evidence="6 7">
    <name type="scientific">Candidatus Onthomorpha intestinigallinarum</name>
    <dbReference type="NCBI Taxonomy" id="2840880"/>
    <lineage>
        <taxon>Bacteria</taxon>
        <taxon>Pseudomonadati</taxon>
        <taxon>Bacteroidota</taxon>
        <taxon>Bacteroidia</taxon>
        <taxon>Bacteroidales</taxon>
        <taxon>Candidatus Onthomorpha</taxon>
    </lineage>
</organism>
<dbReference type="Gene3D" id="3.20.20.80">
    <property type="entry name" value="Glycosidases"/>
    <property type="match status" value="1"/>
</dbReference>
<dbReference type="AlphaFoldDB" id="A0A9D1RHP8"/>
<dbReference type="GO" id="GO:0016052">
    <property type="term" value="P:carbohydrate catabolic process"/>
    <property type="evidence" value="ECO:0007669"/>
    <property type="project" value="TreeGrafter"/>
</dbReference>
<evidence type="ECO:0000313" key="7">
    <source>
        <dbReference type="Proteomes" id="UP000824267"/>
    </source>
</evidence>
<keyword evidence="5" id="KW-0472">Membrane</keyword>
<dbReference type="PANTHER" id="PTHR34135:SF2">
    <property type="entry name" value="LYSOZYME"/>
    <property type="match status" value="1"/>
</dbReference>
<dbReference type="InterPro" id="IPR018077">
    <property type="entry name" value="Glyco_hydro_fam25_subgr"/>
</dbReference>
<dbReference type="PROSITE" id="PS00953">
    <property type="entry name" value="GLYCOSYL_HYDROL_F25_1"/>
    <property type="match status" value="1"/>
</dbReference>
<dbReference type="GO" id="GO:0016998">
    <property type="term" value="P:cell wall macromolecule catabolic process"/>
    <property type="evidence" value="ECO:0007669"/>
    <property type="project" value="InterPro"/>
</dbReference>
<dbReference type="SMART" id="SM00641">
    <property type="entry name" value="Glyco_25"/>
    <property type="match status" value="1"/>
</dbReference>
<dbReference type="Pfam" id="PF01183">
    <property type="entry name" value="Glyco_hydro_25"/>
    <property type="match status" value="1"/>
</dbReference>
<evidence type="ECO:0000256" key="2">
    <source>
        <dbReference type="ARBA" id="ARBA00022801"/>
    </source>
</evidence>
<gene>
    <name evidence="6" type="ORF">IAC47_01000</name>
</gene>
<proteinExistence type="inferred from homology"/>
<dbReference type="PROSITE" id="PS51904">
    <property type="entry name" value="GLYCOSYL_HYDROL_F25_2"/>
    <property type="match status" value="1"/>
</dbReference>
<evidence type="ECO:0000256" key="4">
    <source>
        <dbReference type="RuleBase" id="RU361176"/>
    </source>
</evidence>
<dbReference type="PANTHER" id="PTHR34135">
    <property type="entry name" value="LYSOZYME"/>
    <property type="match status" value="1"/>
</dbReference>
<accession>A0A9D1RHP8</accession>
<sequence>MAGRKSRRRKKILIFCICAVLLCIVGYFLYSYGVDYYRQYYACPGVKIDYYRYPVRGIDVASHQGNINWKQVYDSGICFAFIKATEGESFVDKNFKRNWQRAKACNVIVGAYHFFRFNKDGKQQALNFIENVELSDEDLPPVLDVELYGGNKYNMETKNKVISEIFNCLRAFEKHYSKKPVIYTNVETYESFIKGNFDDYDLWLCKLCNEPKTVKWTFWQYTHQAVVPGIESEVDMNIFNGSYTDFVNYLYGKNAEEENIDS</sequence>
<dbReference type="GO" id="GO:0003796">
    <property type="term" value="F:lysozyme activity"/>
    <property type="evidence" value="ECO:0007669"/>
    <property type="project" value="UniProtKB-EC"/>
</dbReference>
<reference evidence="6" key="2">
    <citation type="submission" date="2021-04" db="EMBL/GenBank/DDBJ databases">
        <authorList>
            <person name="Gilroy R."/>
        </authorList>
    </citation>
    <scope>NUCLEOTIDE SEQUENCE</scope>
    <source>
        <strain evidence="6">Gambia16-930</strain>
    </source>
</reference>